<dbReference type="Gene3D" id="3.20.20.80">
    <property type="entry name" value="Glycosidases"/>
    <property type="match status" value="1"/>
</dbReference>
<evidence type="ECO:0000259" key="8">
    <source>
        <dbReference type="Pfam" id="PF01120"/>
    </source>
</evidence>
<dbReference type="InterPro" id="IPR017853">
    <property type="entry name" value="GH"/>
</dbReference>
<keyword evidence="4 7" id="KW-0732">Signal</keyword>
<dbReference type="InterPro" id="IPR031919">
    <property type="entry name" value="Fucosidase_C"/>
</dbReference>
<dbReference type="Proteomes" id="UP001186452">
    <property type="component" value="Unassembled WGS sequence"/>
</dbReference>
<dbReference type="PRINTS" id="PR00741">
    <property type="entry name" value="GLHYDRLASE29"/>
</dbReference>
<accession>A0ABU3ZHE4</accession>
<feature type="domain" description="Alpha-L-fucosidase C-terminal" evidence="9">
    <location>
        <begin position="419"/>
        <end position="499"/>
    </location>
</feature>
<evidence type="ECO:0000256" key="7">
    <source>
        <dbReference type="SAM" id="SignalP"/>
    </source>
</evidence>
<dbReference type="InterPro" id="IPR057739">
    <property type="entry name" value="Glyco_hydro_29_N"/>
</dbReference>
<feature type="domain" description="Glycoside hydrolase family 29 N-terminal" evidence="8">
    <location>
        <begin position="25"/>
        <end position="385"/>
    </location>
</feature>
<comment type="caution">
    <text evidence="10">The sequence shown here is derived from an EMBL/GenBank/DDBJ whole genome shotgun (WGS) entry which is preliminary data.</text>
</comment>
<protein>
    <recommendedName>
        <fullName evidence="3">alpha-L-fucosidase</fullName>
        <ecNumber evidence="3">3.2.1.51</ecNumber>
    </recommendedName>
</protein>
<dbReference type="SUPFAM" id="SSF51445">
    <property type="entry name" value="(Trans)glycosidases"/>
    <property type="match status" value="1"/>
</dbReference>
<evidence type="ECO:0000259" key="9">
    <source>
        <dbReference type="Pfam" id="PF16757"/>
    </source>
</evidence>
<dbReference type="InterPro" id="IPR000933">
    <property type="entry name" value="Glyco_hydro_29"/>
</dbReference>
<comment type="similarity">
    <text evidence="2">Belongs to the glycosyl hydrolase 29 family.</text>
</comment>
<feature type="chain" id="PRO_5046000617" description="alpha-L-fucosidase" evidence="7">
    <location>
        <begin position="27"/>
        <end position="514"/>
    </location>
</feature>
<sequence length="514" mass="59145">MKNTMNPVRMVAAAVALAIASGLANAGEPQSYTPTPDSLVNYEVPEWYQDAKFGVWAHWGVYSVPEYRGWHAAEWYPRHMYSRKDNENNFFKYHSERYGDPAEFGYKDLIPHFTAEKFNPDEWMDLAVEAGAKFYTVVSIHHDGFAMFDSKHTRWNAVDMGPKRDITGELLSAARERGLKTGISNHFAFNLDYYKMNHQEGGDVTPETYDLYGHGKGVDEWYLKRWWDITTELVDTYQPDLYYFDWGWNKWPEFEQPRKDFLAYFYNKSIEFGKGSFGQPGVVMTYKNRHKLPLGSAVVDMERGRFNSIQPMTWQADTSVSMHSWGFADNDQYWPTNELVDMLVDIVSKNGVVMLNFGPRADGSISEEYVSRLREMGGWLKQNGEAIYNTRPFHLYGEGPTIATAENQRELNHKGYNYTAEDIRFTRSKDWKTVYAIALDWPGDSQILTITSLKKGAFDLSELTSITMPGVEGELSYEQTERGLEVTMPNHKPTEHAHPIALHFAQSVEQAQVK</sequence>
<dbReference type="SMART" id="SM00812">
    <property type="entry name" value="Alpha_L_fucos"/>
    <property type="match status" value="1"/>
</dbReference>
<dbReference type="EC" id="3.2.1.51" evidence="3"/>
<dbReference type="EMBL" id="JAWJZI010000004">
    <property type="protein sequence ID" value="MDV5169545.1"/>
    <property type="molecule type" value="Genomic_DNA"/>
</dbReference>
<gene>
    <name evidence="10" type="ORF">R2X38_11100</name>
</gene>
<keyword evidence="11" id="KW-1185">Reference proteome</keyword>
<dbReference type="InterPro" id="IPR013780">
    <property type="entry name" value="Glyco_hydro_b"/>
</dbReference>
<evidence type="ECO:0000313" key="11">
    <source>
        <dbReference type="Proteomes" id="UP001186452"/>
    </source>
</evidence>
<name>A0ABU3ZHE4_9GAMM</name>
<evidence type="ECO:0000313" key="10">
    <source>
        <dbReference type="EMBL" id="MDV5169545.1"/>
    </source>
</evidence>
<evidence type="ECO:0000256" key="6">
    <source>
        <dbReference type="ARBA" id="ARBA00023295"/>
    </source>
</evidence>
<evidence type="ECO:0000256" key="3">
    <source>
        <dbReference type="ARBA" id="ARBA00012662"/>
    </source>
</evidence>
<evidence type="ECO:0000256" key="2">
    <source>
        <dbReference type="ARBA" id="ARBA00007951"/>
    </source>
</evidence>
<dbReference type="PANTHER" id="PTHR10030:SF37">
    <property type="entry name" value="ALPHA-L-FUCOSIDASE-RELATED"/>
    <property type="match status" value="1"/>
</dbReference>
<dbReference type="PANTHER" id="PTHR10030">
    <property type="entry name" value="ALPHA-L-FUCOSIDASE"/>
    <property type="match status" value="1"/>
</dbReference>
<feature type="signal peptide" evidence="7">
    <location>
        <begin position="1"/>
        <end position="26"/>
    </location>
</feature>
<dbReference type="Pfam" id="PF01120">
    <property type="entry name" value="Alpha_L_fucos"/>
    <property type="match status" value="1"/>
</dbReference>
<evidence type="ECO:0000256" key="5">
    <source>
        <dbReference type="ARBA" id="ARBA00022801"/>
    </source>
</evidence>
<keyword evidence="6" id="KW-0326">Glycosidase</keyword>
<evidence type="ECO:0000256" key="4">
    <source>
        <dbReference type="ARBA" id="ARBA00022729"/>
    </source>
</evidence>
<proteinExistence type="inferred from homology"/>
<keyword evidence="5" id="KW-0378">Hydrolase</keyword>
<reference evidence="10 11" key="1">
    <citation type="submission" date="2023-10" db="EMBL/GenBank/DDBJ databases">
        <title>Marine bacteria isolated from horseshoe crab.</title>
        <authorList>
            <person name="Cheng T.H."/>
        </authorList>
    </citation>
    <scope>NUCLEOTIDE SEQUENCE [LARGE SCALE GENOMIC DNA]</scope>
    <source>
        <strain evidence="10 11">HSC6</strain>
    </source>
</reference>
<dbReference type="InterPro" id="IPR016286">
    <property type="entry name" value="FUC_metazoa-typ"/>
</dbReference>
<comment type="function">
    <text evidence="1">Alpha-L-fucosidase is responsible for hydrolyzing the alpha-1,6-linked fucose joined to the reducing-end N-acetylglucosamine of the carbohydrate moieties of glycoproteins.</text>
</comment>
<dbReference type="RefSeq" id="WP_317522296.1">
    <property type="nucleotide sequence ID" value="NZ_JAWJZI010000004.1"/>
</dbReference>
<dbReference type="PIRSF" id="PIRSF001092">
    <property type="entry name" value="Alpha-L-fucosidase"/>
    <property type="match status" value="1"/>
</dbReference>
<organism evidence="10 11">
    <name type="scientific">Photobacterium rosenbergii</name>
    <dbReference type="NCBI Taxonomy" id="294936"/>
    <lineage>
        <taxon>Bacteria</taxon>
        <taxon>Pseudomonadati</taxon>
        <taxon>Pseudomonadota</taxon>
        <taxon>Gammaproteobacteria</taxon>
        <taxon>Vibrionales</taxon>
        <taxon>Vibrionaceae</taxon>
        <taxon>Photobacterium</taxon>
    </lineage>
</organism>
<dbReference type="Pfam" id="PF16757">
    <property type="entry name" value="Fucosidase_C"/>
    <property type="match status" value="1"/>
</dbReference>
<dbReference type="Gene3D" id="2.60.40.1180">
    <property type="entry name" value="Golgi alpha-mannosidase II"/>
    <property type="match status" value="1"/>
</dbReference>
<evidence type="ECO:0000256" key="1">
    <source>
        <dbReference type="ARBA" id="ARBA00004071"/>
    </source>
</evidence>